<reference evidence="2 3" key="1">
    <citation type="submission" date="2020-08" db="EMBL/GenBank/DDBJ databases">
        <title>The completed genome sequence of the pathogenic ascomycete fungus Penicillium digitatum.</title>
        <authorList>
            <person name="Wang M."/>
        </authorList>
    </citation>
    <scope>NUCLEOTIDE SEQUENCE [LARGE SCALE GENOMIC DNA]</scope>
    <source>
        <strain evidence="2 3">PdW03</strain>
    </source>
</reference>
<dbReference type="PANTHER" id="PTHR48174">
    <property type="entry name" value="DUF946 FAMILY PROTEIN"/>
    <property type="match status" value="1"/>
</dbReference>
<accession>A0A7T6XVM9</accession>
<proteinExistence type="predicted"/>
<feature type="signal peptide" evidence="1">
    <location>
        <begin position="1"/>
        <end position="20"/>
    </location>
</feature>
<dbReference type="Proteomes" id="UP000595662">
    <property type="component" value="Chromosome 6"/>
</dbReference>
<evidence type="ECO:0000256" key="1">
    <source>
        <dbReference type="SAM" id="SignalP"/>
    </source>
</evidence>
<organism evidence="2 3">
    <name type="scientific">Penicillium digitatum</name>
    <name type="common">Green mold</name>
    <dbReference type="NCBI Taxonomy" id="36651"/>
    <lineage>
        <taxon>Eukaryota</taxon>
        <taxon>Fungi</taxon>
        <taxon>Dikarya</taxon>
        <taxon>Ascomycota</taxon>
        <taxon>Pezizomycotina</taxon>
        <taxon>Eurotiomycetes</taxon>
        <taxon>Eurotiomycetidae</taxon>
        <taxon>Eurotiales</taxon>
        <taxon>Aspergillaceae</taxon>
        <taxon>Penicillium</taxon>
    </lineage>
</organism>
<protein>
    <submittedName>
        <fullName evidence="2">Vacuolar protein sorting-associated protein 62</fullName>
    </submittedName>
</protein>
<keyword evidence="1" id="KW-0732">Signal</keyword>
<feature type="chain" id="PRO_5030775078" evidence="1">
    <location>
        <begin position="21"/>
        <end position="170"/>
    </location>
</feature>
<dbReference type="VEuPathDB" id="FungiDB:PDIP_09490"/>
<dbReference type="EMBL" id="CP060779">
    <property type="protein sequence ID" value="QQK48224.1"/>
    <property type="molecule type" value="Genomic_DNA"/>
</dbReference>
<evidence type="ECO:0000313" key="2">
    <source>
        <dbReference type="EMBL" id="QQK48224.1"/>
    </source>
</evidence>
<dbReference type="AlphaFoldDB" id="A0A7T6XVM9"/>
<dbReference type="RefSeq" id="XP_014538334.2">
    <property type="nucleotide sequence ID" value="XM_014682848.2"/>
</dbReference>
<evidence type="ECO:0000313" key="3">
    <source>
        <dbReference type="Proteomes" id="UP000595662"/>
    </source>
</evidence>
<name>A0A7T6XVM9_PENDI</name>
<gene>
    <name evidence="2" type="ORF">Pdw03_5859</name>
</gene>
<dbReference type="KEGG" id="pdp:PDIP_09490"/>
<dbReference type="GeneID" id="26229272"/>
<sequence>MHPFISLVLVGLSSTQLVWASFNDRATSDVLPYALEYAPLVWLHSQEIYLPSDNQQQLDHTRPNVNWTTVEGVESPLTLNNLDTLNYMGNSSVYLTSLGGIEANPEPSWFRDIRPDSQWRTGNGTGSVMIIADRGNETVDAFYFYFYAFNKGGRQGTRSRIRRPHRRLGT</sequence>
<dbReference type="PANTHER" id="PTHR48174:SF5">
    <property type="entry name" value="VACUOLAR PROTEIN SORTING-ASSOCIATED PROTEIN 62"/>
    <property type="match status" value="1"/>
</dbReference>